<dbReference type="GO" id="GO:0016020">
    <property type="term" value="C:membrane"/>
    <property type="evidence" value="ECO:0007669"/>
    <property type="project" value="UniProtKB-SubCell"/>
</dbReference>
<feature type="transmembrane region" description="Helical" evidence="8">
    <location>
        <begin position="183"/>
        <end position="202"/>
    </location>
</feature>
<dbReference type="GO" id="GO:0006874">
    <property type="term" value="P:intracellular calcium ion homeostasis"/>
    <property type="evidence" value="ECO:0007669"/>
    <property type="project" value="TreeGrafter"/>
</dbReference>
<keyword evidence="6 8" id="KW-0472">Membrane</keyword>
<keyword evidence="4 8" id="KW-0812">Transmembrane</keyword>
<keyword evidence="11" id="KW-1185">Reference proteome</keyword>
<gene>
    <name evidence="10" type="primary">ABSGL_05459.1 scaffold 7164</name>
</gene>
<accession>A0A168N4M8</accession>
<feature type="transmembrane region" description="Helical" evidence="8">
    <location>
        <begin position="845"/>
        <end position="865"/>
    </location>
</feature>
<dbReference type="InParanoid" id="A0A168N4M8"/>
<feature type="domain" description="Sodium/calcium exchanger membrane region" evidence="9">
    <location>
        <begin position="63"/>
        <end position="201"/>
    </location>
</feature>
<dbReference type="OrthoDB" id="407410at2759"/>
<feature type="compositionally biased region" description="Low complexity" evidence="7">
    <location>
        <begin position="419"/>
        <end position="438"/>
    </location>
</feature>
<evidence type="ECO:0000256" key="3">
    <source>
        <dbReference type="ARBA" id="ARBA00022448"/>
    </source>
</evidence>
<evidence type="ECO:0000259" key="9">
    <source>
        <dbReference type="Pfam" id="PF01699"/>
    </source>
</evidence>
<feature type="region of interest" description="Disordered" evidence="7">
    <location>
        <begin position="528"/>
        <end position="561"/>
    </location>
</feature>
<feature type="compositionally biased region" description="Polar residues" evidence="7">
    <location>
        <begin position="378"/>
        <end position="394"/>
    </location>
</feature>
<dbReference type="GO" id="GO:0008324">
    <property type="term" value="F:monoatomic cation transmembrane transporter activity"/>
    <property type="evidence" value="ECO:0007669"/>
    <property type="project" value="TreeGrafter"/>
</dbReference>
<feature type="transmembrane region" description="Helical" evidence="8">
    <location>
        <begin position="940"/>
        <end position="963"/>
    </location>
</feature>
<feature type="region of interest" description="Disordered" evidence="7">
    <location>
        <begin position="354"/>
        <end position="453"/>
    </location>
</feature>
<dbReference type="InterPro" id="IPR004837">
    <property type="entry name" value="NaCa_Exmemb"/>
</dbReference>
<dbReference type="Pfam" id="PF01699">
    <property type="entry name" value="Na_Ca_ex"/>
    <property type="match status" value="2"/>
</dbReference>
<feature type="transmembrane region" description="Helical" evidence="8">
    <location>
        <begin position="871"/>
        <end position="898"/>
    </location>
</feature>
<evidence type="ECO:0000256" key="1">
    <source>
        <dbReference type="ARBA" id="ARBA00004141"/>
    </source>
</evidence>
<evidence type="ECO:0000256" key="4">
    <source>
        <dbReference type="ARBA" id="ARBA00022692"/>
    </source>
</evidence>
<feature type="transmembrane region" description="Helical" evidence="8">
    <location>
        <begin position="1010"/>
        <end position="1028"/>
    </location>
</feature>
<evidence type="ECO:0000256" key="8">
    <source>
        <dbReference type="SAM" id="Phobius"/>
    </source>
</evidence>
<feature type="transmembrane region" description="Helical" evidence="8">
    <location>
        <begin position="130"/>
        <end position="151"/>
    </location>
</feature>
<dbReference type="PANTHER" id="PTHR12266:SF0">
    <property type="entry name" value="MITOCHONDRIAL SODIUM_CALCIUM EXCHANGER PROTEIN"/>
    <property type="match status" value="1"/>
</dbReference>
<dbReference type="OMA" id="CSPLWKP"/>
<feature type="transmembrane region" description="Helical" evidence="8">
    <location>
        <begin position="817"/>
        <end position="836"/>
    </location>
</feature>
<evidence type="ECO:0000313" key="11">
    <source>
        <dbReference type="Proteomes" id="UP000078561"/>
    </source>
</evidence>
<protein>
    <recommendedName>
        <fullName evidence="9">Sodium/calcium exchanger membrane region domain-containing protein</fullName>
    </recommendedName>
</protein>
<evidence type="ECO:0000256" key="5">
    <source>
        <dbReference type="ARBA" id="ARBA00022989"/>
    </source>
</evidence>
<dbReference type="AlphaFoldDB" id="A0A168N4M8"/>
<keyword evidence="3" id="KW-0813">Transport</keyword>
<evidence type="ECO:0000313" key="10">
    <source>
        <dbReference type="EMBL" id="SAL99805.1"/>
    </source>
</evidence>
<reference evidence="10" key="1">
    <citation type="submission" date="2016-04" db="EMBL/GenBank/DDBJ databases">
        <authorList>
            <person name="Evans L.H."/>
            <person name="Alamgir A."/>
            <person name="Owens N."/>
            <person name="Weber N.D."/>
            <person name="Virtaneva K."/>
            <person name="Barbian K."/>
            <person name="Babar A."/>
            <person name="Rosenke K."/>
        </authorList>
    </citation>
    <scope>NUCLEOTIDE SEQUENCE [LARGE SCALE GENOMIC DNA]</scope>
    <source>
        <strain evidence="10">CBS 101.48</strain>
    </source>
</reference>
<evidence type="ECO:0000256" key="2">
    <source>
        <dbReference type="ARBA" id="ARBA00008170"/>
    </source>
</evidence>
<comment type="subcellular location">
    <subcellularLocation>
        <location evidence="1">Membrane</location>
        <topology evidence="1">Multi-pass membrane protein</topology>
    </subcellularLocation>
</comment>
<dbReference type="STRING" id="4829.A0A168N4M8"/>
<evidence type="ECO:0000256" key="7">
    <source>
        <dbReference type="SAM" id="MobiDB-lite"/>
    </source>
</evidence>
<dbReference type="Gene3D" id="1.20.1420.30">
    <property type="entry name" value="NCX, central ion-binding region"/>
    <property type="match status" value="2"/>
</dbReference>
<feature type="compositionally biased region" description="Low complexity" evidence="7">
    <location>
        <begin position="467"/>
        <end position="483"/>
    </location>
</feature>
<sequence length="1035" mass="113741">MLCPPSTHILTPTFFKHCSNIDLQADQCAFVKKTCHGFSALYLEFYYCSPLWKPLIIGALLSGLLLLFGAISVVASDFFCPNLQTIASKLELSESLAGVTVLAFGNGSPDLFGTFSAMDSGSGSMAIGEIIGAAFFIVSVITGCMGIIRPFQSKRITFMRDASFLTGAVALLTWIVYHGKIYWYHGLALIGYYVTYVVTVLLSSYNWSAQKEIVSKLASTQNLLNETSRLLGSQVKPPRLDIPDHGFASFNSDYEPHLGHIIRPMSPLSSNPSLRIDTSLHHHLQQHQVNGQGRPMPRTASTNGSINTLRPYRRAMTPRVGIRASVFGGIELRNQISAIRRASSSQQMMATPSLMVPETSQQQQQQHRRRQVSVPQGFWQQRSPNSTSFNSMQFARSPMGRPRASTVTDRLAIGSRPPATANSTTATATATNGGLSATPLPRPTTPESTNSSTGVAEDYFAYLSAYQPHPTTTTKPPQLTIPTIQPPPPQLSVPPQSSGPSNQAPEMTIPEIRLAPPVVEQQQHYHTPLTTMDPHRLPSPDQRTGGSSLHVMTPSPSMNSTTTTDYDCFVSARQSPELTPTLFDTAPPPMLLEDDDDDAEDEIEQKHIPTPQLQPNNTENPRRWYAYLLDIYQVLFPTLQEWGTKSYLSRISSLVAMPLVLIFTLTLPVAEADDVKVDEVEVMMIRDDDDDYVYHTSAGLYPPQPPQHHYQQQQQMEAGQRYYYSSNTSPISSTTAPPYHHHQSYGSFFTAANDGLLPPTTIKPSSSSFLTVPTSESDCLLPQQQHQQQQPVKAAPSLHSELLDVIDADLQQGWCRWLVAVQAVLSTTFLFCVLVFNEFIEPHQILFGVGIGVTLSSVVLATTRTNEPPSWFWMLSFVGFAISLNWIFLLANAMVGLLQALGKIFDISEAIMGLTVFAFGNSVGDLVSNTAIAKMGFPTMAISACYAGPLLNMVLGVGVSSTFQIWKAHGQPFPLVIPPTILISAGGLLTVLLSTLFVVNMNGFHVNKQLGYWTISVYVFCCITNLLIEFNAFKS</sequence>
<name>A0A168N4M8_ABSGL</name>
<dbReference type="InterPro" id="IPR044880">
    <property type="entry name" value="NCX_ion-bd_dom_sf"/>
</dbReference>
<organism evidence="10">
    <name type="scientific">Absidia glauca</name>
    <name type="common">Pin mould</name>
    <dbReference type="NCBI Taxonomy" id="4829"/>
    <lineage>
        <taxon>Eukaryota</taxon>
        <taxon>Fungi</taxon>
        <taxon>Fungi incertae sedis</taxon>
        <taxon>Mucoromycota</taxon>
        <taxon>Mucoromycotina</taxon>
        <taxon>Mucoromycetes</taxon>
        <taxon>Mucorales</taxon>
        <taxon>Cunninghamellaceae</taxon>
        <taxon>Absidia</taxon>
    </lineage>
</organism>
<dbReference type="PANTHER" id="PTHR12266">
    <property type="entry name" value="NA+/CA2+ K+ INDEPENDENT EXCHANGER"/>
    <property type="match status" value="1"/>
</dbReference>
<feature type="domain" description="Sodium/calcium exchanger membrane region" evidence="9">
    <location>
        <begin position="876"/>
        <end position="1025"/>
    </location>
</feature>
<dbReference type="FunCoup" id="A0A168N4M8">
    <property type="interactions" value="53"/>
</dbReference>
<keyword evidence="5 8" id="KW-1133">Transmembrane helix</keyword>
<feature type="region of interest" description="Disordered" evidence="7">
    <location>
        <begin position="467"/>
        <end position="505"/>
    </location>
</feature>
<feature type="transmembrane region" description="Helical" evidence="8">
    <location>
        <begin position="158"/>
        <end position="177"/>
    </location>
</feature>
<feature type="compositionally biased region" description="Low complexity" evidence="7">
    <location>
        <begin position="552"/>
        <end position="561"/>
    </location>
</feature>
<dbReference type="EMBL" id="LT553028">
    <property type="protein sequence ID" value="SAL99805.1"/>
    <property type="molecule type" value="Genomic_DNA"/>
</dbReference>
<dbReference type="InterPro" id="IPR051359">
    <property type="entry name" value="CaCA_antiporter"/>
</dbReference>
<comment type="similarity">
    <text evidence="2">Belongs to the Ca(2+):cation antiporter (CaCA) (TC 2.A.19) family.</text>
</comment>
<evidence type="ECO:0000256" key="6">
    <source>
        <dbReference type="ARBA" id="ARBA00023136"/>
    </source>
</evidence>
<dbReference type="Proteomes" id="UP000078561">
    <property type="component" value="Unassembled WGS sequence"/>
</dbReference>
<feature type="transmembrane region" description="Helical" evidence="8">
    <location>
        <begin position="55"/>
        <end position="75"/>
    </location>
</feature>
<proteinExistence type="inferred from homology"/>
<feature type="transmembrane region" description="Helical" evidence="8">
    <location>
        <begin position="975"/>
        <end position="998"/>
    </location>
</feature>
<feature type="transmembrane region" description="Helical" evidence="8">
    <location>
        <begin position="910"/>
        <end position="928"/>
    </location>
</feature>